<name>A0AAV5K658_9ROSI</name>
<evidence type="ECO:0000313" key="1">
    <source>
        <dbReference type="EMBL" id="GKV20266.1"/>
    </source>
</evidence>
<keyword evidence="2" id="KW-1185">Reference proteome</keyword>
<sequence>MSNLASNPWKPITSHLLSLLRPDMPDAHVTSYKPKVSWKEDAFEEVPFTVPADGADSTKTKGNSKLTGAVLLELLSINYIISLNPLSMATAVIVKNNGRKEMTLTSAIFSNVKFKRREGTAVQGLRGCSYCTHPPRSSFELLSPSEAMQSQPEGWFGFDSEEKHGVIWKQKDAALTILKQKLSPAYAAPPEQRLNTSHFVTPHLQNMKLLSGSRTLLQGNKNWLRGHIYLFSPGSMSEKYGKDYFICTDPASRLVPCLWWVRFGEVPK</sequence>
<evidence type="ECO:0000313" key="2">
    <source>
        <dbReference type="Proteomes" id="UP001054252"/>
    </source>
</evidence>
<protein>
    <submittedName>
        <fullName evidence="1">Uncharacterized protein</fullName>
    </submittedName>
</protein>
<proteinExistence type="predicted"/>
<dbReference type="EMBL" id="BPVZ01000054">
    <property type="protein sequence ID" value="GKV20266.1"/>
    <property type="molecule type" value="Genomic_DNA"/>
</dbReference>
<comment type="caution">
    <text evidence="1">The sequence shown here is derived from an EMBL/GenBank/DDBJ whole genome shotgun (WGS) entry which is preliminary data.</text>
</comment>
<accession>A0AAV5K658</accession>
<reference evidence="1 2" key="1">
    <citation type="journal article" date="2021" name="Commun. Biol.">
        <title>The genome of Shorea leprosula (Dipterocarpaceae) highlights the ecological relevance of drought in aseasonal tropical rainforests.</title>
        <authorList>
            <person name="Ng K.K.S."/>
            <person name="Kobayashi M.J."/>
            <person name="Fawcett J.A."/>
            <person name="Hatakeyama M."/>
            <person name="Paape T."/>
            <person name="Ng C.H."/>
            <person name="Ang C.C."/>
            <person name="Tnah L.H."/>
            <person name="Lee C.T."/>
            <person name="Nishiyama T."/>
            <person name="Sese J."/>
            <person name="O'Brien M.J."/>
            <person name="Copetti D."/>
            <person name="Mohd Noor M.I."/>
            <person name="Ong R.C."/>
            <person name="Putra M."/>
            <person name="Sireger I.Z."/>
            <person name="Indrioko S."/>
            <person name="Kosugi Y."/>
            <person name="Izuno A."/>
            <person name="Isagi Y."/>
            <person name="Lee S.L."/>
            <person name="Shimizu K.K."/>
        </authorList>
    </citation>
    <scope>NUCLEOTIDE SEQUENCE [LARGE SCALE GENOMIC DNA]</scope>
    <source>
        <strain evidence="1">214</strain>
    </source>
</reference>
<dbReference type="Proteomes" id="UP001054252">
    <property type="component" value="Unassembled WGS sequence"/>
</dbReference>
<organism evidence="1 2">
    <name type="scientific">Rubroshorea leprosula</name>
    <dbReference type="NCBI Taxonomy" id="152421"/>
    <lineage>
        <taxon>Eukaryota</taxon>
        <taxon>Viridiplantae</taxon>
        <taxon>Streptophyta</taxon>
        <taxon>Embryophyta</taxon>
        <taxon>Tracheophyta</taxon>
        <taxon>Spermatophyta</taxon>
        <taxon>Magnoliopsida</taxon>
        <taxon>eudicotyledons</taxon>
        <taxon>Gunneridae</taxon>
        <taxon>Pentapetalae</taxon>
        <taxon>rosids</taxon>
        <taxon>malvids</taxon>
        <taxon>Malvales</taxon>
        <taxon>Dipterocarpaceae</taxon>
        <taxon>Rubroshorea</taxon>
    </lineage>
</organism>
<dbReference type="AlphaFoldDB" id="A0AAV5K658"/>
<gene>
    <name evidence="1" type="ORF">SLEP1_g30420</name>
</gene>